<dbReference type="InterPro" id="IPR001965">
    <property type="entry name" value="Znf_PHD"/>
</dbReference>
<keyword evidence="4" id="KW-0862">Zinc</keyword>
<dbReference type="Pfam" id="PF23209">
    <property type="entry name" value="IDM1_C"/>
    <property type="match status" value="1"/>
</dbReference>
<keyword evidence="3 6" id="KW-0863">Zinc-finger</keyword>
<dbReference type="Proteomes" id="UP001318860">
    <property type="component" value="Unassembled WGS sequence"/>
</dbReference>
<dbReference type="CDD" id="cd04301">
    <property type="entry name" value="NAT_SF"/>
    <property type="match status" value="1"/>
</dbReference>
<dbReference type="SUPFAM" id="SSF57903">
    <property type="entry name" value="FYVE/PHD zinc finger"/>
    <property type="match status" value="1"/>
</dbReference>
<reference evidence="10 11" key="1">
    <citation type="journal article" date="2021" name="Comput. Struct. Biotechnol. J.">
        <title>De novo genome assembly of the potent medicinal plant Rehmannia glutinosa using nanopore technology.</title>
        <authorList>
            <person name="Ma L."/>
            <person name="Dong C."/>
            <person name="Song C."/>
            <person name="Wang X."/>
            <person name="Zheng X."/>
            <person name="Niu Y."/>
            <person name="Chen S."/>
            <person name="Feng W."/>
        </authorList>
    </citation>
    <scope>NUCLEOTIDE SEQUENCE [LARGE SCALE GENOMIC DNA]</scope>
    <source>
        <strain evidence="10">DH-2019</strain>
    </source>
</reference>
<dbReference type="Pfam" id="PF22970">
    <property type="entry name" value="DUF7028"/>
    <property type="match status" value="2"/>
</dbReference>
<name>A0ABR0V752_REHGL</name>
<dbReference type="Pfam" id="PF16135">
    <property type="entry name" value="TDBD"/>
    <property type="match status" value="1"/>
</dbReference>
<keyword evidence="11" id="KW-1185">Reference proteome</keyword>
<keyword evidence="2" id="KW-0479">Metal-binding</keyword>
<evidence type="ECO:0000256" key="1">
    <source>
        <dbReference type="ARBA" id="ARBA00004123"/>
    </source>
</evidence>
<evidence type="ECO:0000256" key="5">
    <source>
        <dbReference type="ARBA" id="ARBA00023242"/>
    </source>
</evidence>
<organism evidence="10 11">
    <name type="scientific">Rehmannia glutinosa</name>
    <name type="common">Chinese foxglove</name>
    <dbReference type="NCBI Taxonomy" id="99300"/>
    <lineage>
        <taxon>Eukaryota</taxon>
        <taxon>Viridiplantae</taxon>
        <taxon>Streptophyta</taxon>
        <taxon>Embryophyta</taxon>
        <taxon>Tracheophyta</taxon>
        <taxon>Spermatophyta</taxon>
        <taxon>Magnoliopsida</taxon>
        <taxon>eudicotyledons</taxon>
        <taxon>Gunneridae</taxon>
        <taxon>Pentapetalae</taxon>
        <taxon>asterids</taxon>
        <taxon>lamiids</taxon>
        <taxon>Lamiales</taxon>
        <taxon>Orobanchaceae</taxon>
        <taxon>Rehmannieae</taxon>
        <taxon>Rehmannia</taxon>
    </lineage>
</organism>
<dbReference type="SUPFAM" id="SSF55729">
    <property type="entry name" value="Acyl-CoA N-acyltransferases (Nat)"/>
    <property type="match status" value="1"/>
</dbReference>
<evidence type="ECO:0000256" key="4">
    <source>
        <dbReference type="ARBA" id="ARBA00022833"/>
    </source>
</evidence>
<feature type="domain" description="N-acetyltransferase" evidence="9">
    <location>
        <begin position="676"/>
        <end position="807"/>
    </location>
</feature>
<evidence type="ECO:0000256" key="7">
    <source>
        <dbReference type="SAM" id="MobiDB-lite"/>
    </source>
</evidence>
<dbReference type="CDD" id="cd15532">
    <property type="entry name" value="PHD2_CHD_II"/>
    <property type="match status" value="1"/>
</dbReference>
<dbReference type="PROSITE" id="PS51186">
    <property type="entry name" value="GNAT"/>
    <property type="match status" value="1"/>
</dbReference>
<dbReference type="InterPro" id="IPR056511">
    <property type="entry name" value="IDM1_C"/>
</dbReference>
<evidence type="ECO:0000259" key="9">
    <source>
        <dbReference type="PROSITE" id="PS51186"/>
    </source>
</evidence>
<dbReference type="PANTHER" id="PTHR46309:SF12">
    <property type="entry name" value="GB|AAC80581.1"/>
    <property type="match status" value="1"/>
</dbReference>
<dbReference type="InterPro" id="IPR011011">
    <property type="entry name" value="Znf_FYVE_PHD"/>
</dbReference>
<evidence type="ECO:0000313" key="10">
    <source>
        <dbReference type="EMBL" id="KAK6129926.1"/>
    </source>
</evidence>
<dbReference type="InterPro" id="IPR016181">
    <property type="entry name" value="Acyl_CoA_acyltransferase"/>
</dbReference>
<dbReference type="Gene3D" id="3.40.630.30">
    <property type="match status" value="1"/>
</dbReference>
<evidence type="ECO:0000256" key="3">
    <source>
        <dbReference type="ARBA" id="ARBA00022771"/>
    </source>
</evidence>
<protein>
    <submittedName>
        <fullName evidence="10">Uncharacterized protein</fullName>
    </submittedName>
</protein>
<dbReference type="Pfam" id="PF00628">
    <property type="entry name" value="PHD"/>
    <property type="match status" value="1"/>
</dbReference>
<proteinExistence type="predicted"/>
<evidence type="ECO:0000259" key="8">
    <source>
        <dbReference type="PROSITE" id="PS50016"/>
    </source>
</evidence>
<dbReference type="InterPro" id="IPR042163">
    <property type="entry name" value="PHF12"/>
</dbReference>
<feature type="domain" description="PHD-type" evidence="8">
    <location>
        <begin position="516"/>
        <end position="561"/>
    </location>
</feature>
<dbReference type="PANTHER" id="PTHR46309">
    <property type="entry name" value="PHD FINGER PROTEIN 12"/>
    <property type="match status" value="1"/>
</dbReference>
<dbReference type="SMART" id="SM00249">
    <property type="entry name" value="PHD"/>
    <property type="match status" value="2"/>
</dbReference>
<comment type="subcellular location">
    <subcellularLocation>
        <location evidence="1">Nucleus</location>
    </subcellularLocation>
</comment>
<feature type="region of interest" description="Disordered" evidence="7">
    <location>
        <begin position="374"/>
        <end position="395"/>
    </location>
</feature>
<dbReference type="InterPro" id="IPR013083">
    <property type="entry name" value="Znf_RING/FYVE/PHD"/>
</dbReference>
<feature type="region of interest" description="Disordered" evidence="7">
    <location>
        <begin position="105"/>
        <end position="145"/>
    </location>
</feature>
<keyword evidence="5" id="KW-0539">Nucleus</keyword>
<dbReference type="Gene3D" id="3.30.40.10">
    <property type="entry name" value="Zinc/RING finger domain, C3HC4 (zinc finger)"/>
    <property type="match status" value="1"/>
</dbReference>
<dbReference type="InterPro" id="IPR032308">
    <property type="entry name" value="TDBD"/>
</dbReference>
<dbReference type="InterPro" id="IPR054292">
    <property type="entry name" value="DUF7028"/>
</dbReference>
<dbReference type="InterPro" id="IPR000182">
    <property type="entry name" value="GNAT_dom"/>
</dbReference>
<evidence type="ECO:0000313" key="11">
    <source>
        <dbReference type="Proteomes" id="UP001318860"/>
    </source>
</evidence>
<evidence type="ECO:0000256" key="6">
    <source>
        <dbReference type="PROSITE-ProRule" id="PRU00146"/>
    </source>
</evidence>
<dbReference type="InterPro" id="IPR019787">
    <property type="entry name" value="Znf_PHD-finger"/>
</dbReference>
<sequence length="944" mass="106403">MARMARGVSKQKKVEWQSAVPELISGAEFCPSAIEEYNEMFRLKKKLPHTVVLNVRKHLLYMGWKIDFAENEGTIRMRYSSPDGKSFYSLGEVFRNFDNVREELEPGSPVLMSPKIGREISESSSEETPSPPIARRSRSSSSKLPKSSDEVVIEPEYCPEAVRDYYLLSLGKKVLAGRSNTEGIMKAKKHLSAIGWSFYYILKGAKRDRRELRYSSPNGKVFISLLTACKWCVENGALTFSDLIGETGNVNVTKDLDDHSINSSHFPLITVESPRNSPLVNDNFLNMPSEPSDISVSPGRVRSVEGEVCKTSIVRKKRKDDESHCIDGPQLSVEGEVYETSTVRKKRKDDESYCIDSPQFPKRGRKSHVSMKVNGDMDAGLSTPVRRSSKRVRASPCSQTPRTVLSWLIDNDIILPRARVQYRGKNNGVTMAEGRIAREGIKCSCCGVIFTLTKFEAHAGSNNHRPSANIFLEDGRSLLECQLQLKQHKSNRSLRSESRERKGRWRIETIDSKINDDICSVCHYGGELILCDQCPSSFHTRCLGLKEVPDGDWFCPTCCCQICGHSRFDGKNGQVVDCSVLTCFQCEHRYHAECLRNKGITNCHPEGYWFCQDTCEQIFLGLHKILGKPVHLGDESLTWTLLKYNKSNSYDHDASDDECLVENYGKLNVALSVMHECFEPAKEPRTGRDLVEDVIFSRWSELNRLNFRGFYTVVLEKNEELISAATVRIYGKRVAEVPLVATRSQYRRLGMCRILMNELEKKLMELGVESLVLPAVPSVLNTWTSSFGFSVMNESERLKFLDYTFLDFQGTVICQKVLIRNPSSVSSLSAGTQAKICDQVNKNVNVEVDVKNTASEVFQREQVQETDIVEQGSTRIATVVDNKNDNSSAQLAIVDQSTHPSCSPFQTNISSECTIGVTDEKQAENNSKGILKCYTRRRISACRR</sequence>
<comment type="caution">
    <text evidence="10">The sequence shown here is derived from an EMBL/GenBank/DDBJ whole genome shotgun (WGS) entry which is preliminary data.</text>
</comment>
<dbReference type="EMBL" id="JABTTQ020001608">
    <property type="protein sequence ID" value="KAK6129926.1"/>
    <property type="molecule type" value="Genomic_DNA"/>
</dbReference>
<accession>A0ABR0V752</accession>
<gene>
    <name evidence="10" type="ORF">DH2020_036320</name>
</gene>
<evidence type="ECO:0000256" key="2">
    <source>
        <dbReference type="ARBA" id="ARBA00022723"/>
    </source>
</evidence>
<dbReference type="PROSITE" id="PS50016">
    <property type="entry name" value="ZF_PHD_2"/>
    <property type="match status" value="1"/>
</dbReference>